<protein>
    <submittedName>
        <fullName evidence="1">Uncharacterized protein</fullName>
    </submittedName>
</protein>
<proteinExistence type="predicted"/>
<evidence type="ECO:0000313" key="1">
    <source>
        <dbReference type="EMBL" id="SFT99312.1"/>
    </source>
</evidence>
<dbReference type="Proteomes" id="UP000199594">
    <property type="component" value="Unassembled WGS sequence"/>
</dbReference>
<sequence length="120" mass="13537">MRFISCPSFVDGLFLSAPVKAFVDYELIQSAFGGDLTQANQFWKETGTRLYHVLPTDTLDELRGDECRLLRYPPEFILQGPDDHFLLLVVTQDDGGGVYVLFPRYSACSVLNELARQADD</sequence>
<reference evidence="1 2" key="1">
    <citation type="submission" date="2016-10" db="EMBL/GenBank/DDBJ databases">
        <authorList>
            <person name="de Groot N.N."/>
        </authorList>
    </citation>
    <scope>NUCLEOTIDE SEQUENCE [LARGE SCALE GENOMIC DNA]</scope>
    <source>
        <strain evidence="1 2">CGMCC 1.6493</strain>
    </source>
</reference>
<organism evidence="1 2">
    <name type="scientific">Halomonas saccharevitans</name>
    <dbReference type="NCBI Taxonomy" id="416872"/>
    <lineage>
        <taxon>Bacteria</taxon>
        <taxon>Pseudomonadati</taxon>
        <taxon>Pseudomonadota</taxon>
        <taxon>Gammaproteobacteria</taxon>
        <taxon>Oceanospirillales</taxon>
        <taxon>Halomonadaceae</taxon>
        <taxon>Halomonas</taxon>
    </lineage>
</organism>
<accession>A0A1I7CIT2</accession>
<dbReference type="EMBL" id="FPAQ01000046">
    <property type="protein sequence ID" value="SFT99312.1"/>
    <property type="molecule type" value="Genomic_DNA"/>
</dbReference>
<name>A0A1I7CIT2_9GAMM</name>
<dbReference type="AlphaFoldDB" id="A0A1I7CIT2"/>
<evidence type="ECO:0000313" key="2">
    <source>
        <dbReference type="Proteomes" id="UP000199594"/>
    </source>
</evidence>
<dbReference type="RefSeq" id="WP_175535123.1">
    <property type="nucleotide sequence ID" value="NZ_FPAQ01000046.1"/>
</dbReference>
<gene>
    <name evidence="1" type="ORF">SAMN04487956_14613</name>
</gene>